<sequence>MNTCCCTFSCLLDQEDERDRGLEPVDESESESEGLGKVEIESKGKPQDADELSIATEESLREVSSEVEILESEQSKQEDDPLSLLMLIPTADPTEKVNWARSSNRSPRDEKIKDHLIYSVPEIQDAFGDCDHEEQEDYTVQNYIEEDENRPPVCEEENFKKKSKPRDMIPDEDALYEFEEGPRKWLMEAKNYF</sequence>
<dbReference type="AlphaFoldDB" id="A0AAD1ZN61"/>
<accession>A0AAD1ZN61</accession>
<gene>
    <name evidence="2" type="ORF">FPE_LOCUS20298</name>
</gene>
<evidence type="ECO:0000256" key="1">
    <source>
        <dbReference type="SAM" id="MobiDB-lite"/>
    </source>
</evidence>
<evidence type="ECO:0000313" key="2">
    <source>
        <dbReference type="EMBL" id="CAI9772868.1"/>
    </source>
</evidence>
<dbReference type="Proteomes" id="UP000834106">
    <property type="component" value="Chromosome 12"/>
</dbReference>
<evidence type="ECO:0000313" key="3">
    <source>
        <dbReference type="Proteomes" id="UP000834106"/>
    </source>
</evidence>
<reference evidence="2" key="1">
    <citation type="submission" date="2023-05" db="EMBL/GenBank/DDBJ databases">
        <authorList>
            <person name="Huff M."/>
        </authorList>
    </citation>
    <scope>NUCLEOTIDE SEQUENCE</scope>
</reference>
<feature type="region of interest" description="Disordered" evidence="1">
    <location>
        <begin position="16"/>
        <end position="84"/>
    </location>
</feature>
<protein>
    <submittedName>
        <fullName evidence="2">Uncharacterized protein</fullName>
    </submittedName>
</protein>
<proteinExistence type="predicted"/>
<name>A0AAD1ZN61_9LAMI</name>
<organism evidence="2 3">
    <name type="scientific">Fraxinus pennsylvanica</name>
    <dbReference type="NCBI Taxonomy" id="56036"/>
    <lineage>
        <taxon>Eukaryota</taxon>
        <taxon>Viridiplantae</taxon>
        <taxon>Streptophyta</taxon>
        <taxon>Embryophyta</taxon>
        <taxon>Tracheophyta</taxon>
        <taxon>Spermatophyta</taxon>
        <taxon>Magnoliopsida</taxon>
        <taxon>eudicotyledons</taxon>
        <taxon>Gunneridae</taxon>
        <taxon>Pentapetalae</taxon>
        <taxon>asterids</taxon>
        <taxon>lamiids</taxon>
        <taxon>Lamiales</taxon>
        <taxon>Oleaceae</taxon>
        <taxon>Oleeae</taxon>
        <taxon>Fraxinus</taxon>
    </lineage>
</organism>
<feature type="region of interest" description="Disordered" evidence="1">
    <location>
        <begin position="147"/>
        <end position="166"/>
    </location>
</feature>
<dbReference type="EMBL" id="OU503047">
    <property type="protein sequence ID" value="CAI9772868.1"/>
    <property type="molecule type" value="Genomic_DNA"/>
</dbReference>
<keyword evidence="3" id="KW-1185">Reference proteome</keyword>
<feature type="compositionally biased region" description="Basic and acidic residues" evidence="1">
    <location>
        <begin position="157"/>
        <end position="166"/>
    </location>
</feature>
<feature type="compositionally biased region" description="Basic and acidic residues" evidence="1">
    <location>
        <begin position="34"/>
        <end position="48"/>
    </location>
</feature>